<evidence type="ECO:0000313" key="3">
    <source>
        <dbReference type="Proteomes" id="UP001370758"/>
    </source>
</evidence>
<evidence type="ECO:0000256" key="1">
    <source>
        <dbReference type="SAM" id="Phobius"/>
    </source>
</evidence>
<name>A0AAV9W2B8_9PEZI</name>
<dbReference type="EMBL" id="JAVHJL010000007">
    <property type="protein sequence ID" value="KAK6500250.1"/>
    <property type="molecule type" value="Genomic_DNA"/>
</dbReference>
<keyword evidence="1" id="KW-1133">Transmembrane helix</keyword>
<keyword evidence="3" id="KW-1185">Reference proteome</keyword>
<keyword evidence="1" id="KW-0812">Transmembrane</keyword>
<sequence length="359" mass="40167">MRGGHIALNLARRLSFEEPVDDPFYRSDQSNLKPSYVPRVPKGWPEEPVGNPAYTRPDNEPVGVMSCAQQLEVCNGKGGKGNCTGLRSLHDFRHNQKKILDPIFTPAQRSLILSYLLATSQWYEVGFLAHLFGKDVLLANRKVVTIGRSAKLTPNFWHEEVKNLVTIGIIGTIYELRSYALGHEAPQYQVPQTKYIYGQHSAAPAGALRDITAGHQYKKRNLGIDQDPYGRPHPPISREDPFCYKNVVLIDASSTHTTFMMIPFILIIFFGLAIAILSVIMEPLLSRIFMKFSVTKPNAIAWNLDGLNQLFRLAMESAGIISWDKGLTGPTPTTENGMLMALPDQRGEYAGFRRVGERL</sequence>
<reference evidence="2 3" key="1">
    <citation type="submission" date="2023-08" db="EMBL/GenBank/DDBJ databases">
        <authorList>
            <person name="Palmer J.M."/>
        </authorList>
    </citation>
    <scope>NUCLEOTIDE SEQUENCE [LARGE SCALE GENOMIC DNA]</scope>
    <source>
        <strain evidence="2 3">TWF481</strain>
    </source>
</reference>
<gene>
    <name evidence="2" type="ORF">TWF481_010597</name>
</gene>
<accession>A0AAV9W2B8</accession>
<keyword evidence="1" id="KW-0472">Membrane</keyword>
<comment type="caution">
    <text evidence="2">The sequence shown here is derived from an EMBL/GenBank/DDBJ whole genome shotgun (WGS) entry which is preliminary data.</text>
</comment>
<evidence type="ECO:0000313" key="2">
    <source>
        <dbReference type="EMBL" id="KAK6500250.1"/>
    </source>
</evidence>
<feature type="transmembrane region" description="Helical" evidence="1">
    <location>
        <begin position="259"/>
        <end position="281"/>
    </location>
</feature>
<protein>
    <submittedName>
        <fullName evidence="2">Uncharacterized protein</fullName>
    </submittedName>
</protein>
<proteinExistence type="predicted"/>
<dbReference type="AlphaFoldDB" id="A0AAV9W2B8"/>
<organism evidence="2 3">
    <name type="scientific">Arthrobotrys musiformis</name>
    <dbReference type="NCBI Taxonomy" id="47236"/>
    <lineage>
        <taxon>Eukaryota</taxon>
        <taxon>Fungi</taxon>
        <taxon>Dikarya</taxon>
        <taxon>Ascomycota</taxon>
        <taxon>Pezizomycotina</taxon>
        <taxon>Orbiliomycetes</taxon>
        <taxon>Orbiliales</taxon>
        <taxon>Orbiliaceae</taxon>
        <taxon>Arthrobotrys</taxon>
    </lineage>
</organism>
<dbReference type="Proteomes" id="UP001370758">
    <property type="component" value="Unassembled WGS sequence"/>
</dbReference>